<keyword evidence="2" id="KW-1185">Reference proteome</keyword>
<gene>
    <name evidence="1" type="ORF">HNR55_001745</name>
</gene>
<dbReference type="AlphaFoldDB" id="A0A841QGJ1"/>
<name>A0A841QGJ1_9PROT</name>
<reference evidence="1 2" key="1">
    <citation type="submission" date="2020-08" db="EMBL/GenBank/DDBJ databases">
        <title>Genomic Encyclopedia of Type Strains, Phase IV (KMG-IV): sequencing the most valuable type-strain genomes for metagenomic binning, comparative biology and taxonomic classification.</title>
        <authorList>
            <person name="Goeker M."/>
        </authorList>
    </citation>
    <scope>NUCLEOTIDE SEQUENCE [LARGE SCALE GENOMIC DNA]</scope>
    <source>
        <strain evidence="1 2">DSM 4491</strain>
    </source>
</reference>
<dbReference type="Proteomes" id="UP000578000">
    <property type="component" value="Unassembled WGS sequence"/>
</dbReference>
<sequence>MAGRVAFWHGVERGRTKKAFGHGPWRVTWALNVLARAPILMAQVDVIRLHSVPG</sequence>
<dbReference type="EMBL" id="JACHIE010000006">
    <property type="protein sequence ID" value="MBB6457157.1"/>
    <property type="molecule type" value="Genomic_DNA"/>
</dbReference>
<evidence type="ECO:0000313" key="2">
    <source>
        <dbReference type="Proteomes" id="UP000578000"/>
    </source>
</evidence>
<proteinExistence type="predicted"/>
<organism evidence="1 2">
    <name type="scientific">Acetobacter lovaniensis</name>
    <dbReference type="NCBI Taxonomy" id="104100"/>
    <lineage>
        <taxon>Bacteria</taxon>
        <taxon>Pseudomonadati</taxon>
        <taxon>Pseudomonadota</taxon>
        <taxon>Alphaproteobacteria</taxon>
        <taxon>Acetobacterales</taxon>
        <taxon>Acetobacteraceae</taxon>
        <taxon>Acetobacter</taxon>
    </lineage>
</organism>
<protein>
    <submittedName>
        <fullName evidence="1">Uncharacterized protein</fullName>
    </submittedName>
</protein>
<evidence type="ECO:0000313" key="1">
    <source>
        <dbReference type="EMBL" id="MBB6457157.1"/>
    </source>
</evidence>
<accession>A0A841QGJ1</accession>
<dbReference type="RefSeq" id="WP_166113515.1">
    <property type="nucleotide sequence ID" value="NZ_BAABDB010000007.1"/>
</dbReference>
<comment type="caution">
    <text evidence="1">The sequence shown here is derived from an EMBL/GenBank/DDBJ whole genome shotgun (WGS) entry which is preliminary data.</text>
</comment>